<dbReference type="PANTHER" id="PTHR44757">
    <property type="entry name" value="DIGUANYLATE CYCLASE DGCP"/>
    <property type="match status" value="1"/>
</dbReference>
<dbReference type="PROSITE" id="PS50887">
    <property type="entry name" value="GGDEF"/>
    <property type="match status" value="1"/>
</dbReference>
<dbReference type="InterPro" id="IPR029787">
    <property type="entry name" value="Nucleotide_cyclase"/>
</dbReference>
<proteinExistence type="predicted"/>
<evidence type="ECO:0000259" key="3">
    <source>
        <dbReference type="PROSITE" id="PS50887"/>
    </source>
</evidence>
<accession>A0A975K8T3</accession>
<feature type="transmembrane region" description="Helical" evidence="1">
    <location>
        <begin position="70"/>
        <end position="91"/>
    </location>
</feature>
<name>A0A975K8T3_9SPHN</name>
<dbReference type="CDD" id="cd01949">
    <property type="entry name" value="GGDEF"/>
    <property type="match status" value="1"/>
</dbReference>
<feature type="transmembrane region" description="Helical" evidence="1">
    <location>
        <begin position="112"/>
        <end position="130"/>
    </location>
</feature>
<dbReference type="InterPro" id="IPR043128">
    <property type="entry name" value="Rev_trsase/Diguanyl_cyclase"/>
</dbReference>
<dbReference type="KEGG" id="spph:KFK14_03780"/>
<dbReference type="SUPFAM" id="SSF141868">
    <property type="entry name" value="EAL domain-like"/>
    <property type="match status" value="1"/>
</dbReference>
<dbReference type="FunFam" id="3.30.70.270:FF:000001">
    <property type="entry name" value="Diguanylate cyclase domain protein"/>
    <property type="match status" value="1"/>
</dbReference>
<dbReference type="AlphaFoldDB" id="A0A975K8T3"/>
<protein>
    <submittedName>
        <fullName evidence="4">EAL domain-containing protein</fullName>
    </submittedName>
</protein>
<dbReference type="InterPro" id="IPR035919">
    <property type="entry name" value="EAL_sf"/>
</dbReference>
<keyword evidence="1" id="KW-0812">Transmembrane</keyword>
<dbReference type="Pfam" id="PF00990">
    <property type="entry name" value="GGDEF"/>
    <property type="match status" value="1"/>
</dbReference>
<dbReference type="EMBL" id="CP073910">
    <property type="protein sequence ID" value="QUT06587.1"/>
    <property type="molecule type" value="Genomic_DNA"/>
</dbReference>
<reference evidence="4" key="1">
    <citation type="submission" date="2021-04" db="EMBL/GenBank/DDBJ databases">
        <title>Isolation of p-tert-butylphenol degrading bacteria Sphingobium phenoxybenzoativorans Tas13 from active sludge.</title>
        <authorList>
            <person name="Li Y."/>
        </authorList>
    </citation>
    <scope>NUCLEOTIDE SEQUENCE</scope>
    <source>
        <strain evidence="4">Tas13</strain>
    </source>
</reference>
<dbReference type="Proteomes" id="UP000681425">
    <property type="component" value="Chromosome"/>
</dbReference>
<feature type="transmembrane region" description="Helical" evidence="1">
    <location>
        <begin position="43"/>
        <end position="64"/>
    </location>
</feature>
<feature type="transmembrane region" description="Helical" evidence="1">
    <location>
        <begin position="164"/>
        <end position="182"/>
    </location>
</feature>
<dbReference type="Gene3D" id="3.20.20.450">
    <property type="entry name" value="EAL domain"/>
    <property type="match status" value="1"/>
</dbReference>
<dbReference type="Gene3D" id="3.30.70.270">
    <property type="match status" value="1"/>
</dbReference>
<feature type="domain" description="EAL" evidence="2">
    <location>
        <begin position="403"/>
        <end position="653"/>
    </location>
</feature>
<evidence type="ECO:0000259" key="2">
    <source>
        <dbReference type="PROSITE" id="PS50883"/>
    </source>
</evidence>
<organism evidence="4 5">
    <name type="scientific">Sphingobium phenoxybenzoativorans</name>
    <dbReference type="NCBI Taxonomy" id="1592790"/>
    <lineage>
        <taxon>Bacteria</taxon>
        <taxon>Pseudomonadati</taxon>
        <taxon>Pseudomonadota</taxon>
        <taxon>Alphaproteobacteria</taxon>
        <taxon>Sphingomonadales</taxon>
        <taxon>Sphingomonadaceae</taxon>
        <taxon>Sphingobium</taxon>
    </lineage>
</organism>
<evidence type="ECO:0000256" key="1">
    <source>
        <dbReference type="SAM" id="Phobius"/>
    </source>
</evidence>
<dbReference type="InterPro" id="IPR000160">
    <property type="entry name" value="GGDEF_dom"/>
</dbReference>
<sequence>MTGQTAEAARLRDFLKDFWKRLAGQGQPDRGAGWNPVDTYRPAALLMSASTLAAAGLCIGIALLAADMPIAILASLAALVACTRLMAATLFHRRLGTDETESSRKWEQMHEAGSWSCAVLAGLLACTTLLRSPDTVLHLLSIALATSYAGGISGRNAGRVSTTIGQSVLVLAPTAAGLWLTGETGYRLLAIVFAVMMFGVAEISATTQRLIVESLRGQRDKAQLAVKYERLARYDSLTGVENRMAMQMRLRDIFERNRKPQDAVAILWMDLDRFKEINDTLGHMVGDQLLCAVSEKLAEALDGRGHVARFGGDEFVLICPETGRETARAIAADVMDHFQHSFEVSGHNLNITASIGIAIGPQDGRDMDELMQHADVALYEAKRDGRNRAVIFTWSMKEVFNRIHEVENGLRQAIEKGELALHFQPIFDLATGNIVTCEALMRWEHPRLGRVPPSEFIPAAERIGIIEQLSIWALREACTAAAEWPSDVRVAVNISPASLTSGELPRTVIATLLETGLPARRLELEVTESLFLEDNRHTSQMLRELQLIGLKLVLDDFGTGYSSLSYLRSYSFDTIKVDQSFMAAIGNSREDQAIIQAVSHIAKTLDMETVAEGIETEDQLRHAREAGFNSGQGFLLCPPQPRDRMSEVLAAGTGMPDALAPARPAARRRRA</sequence>
<dbReference type="CDD" id="cd01948">
    <property type="entry name" value="EAL"/>
    <property type="match status" value="1"/>
</dbReference>
<dbReference type="InterPro" id="IPR001633">
    <property type="entry name" value="EAL_dom"/>
</dbReference>
<dbReference type="OrthoDB" id="9814202at2"/>
<evidence type="ECO:0000313" key="5">
    <source>
        <dbReference type="Proteomes" id="UP000681425"/>
    </source>
</evidence>
<feature type="transmembrane region" description="Helical" evidence="1">
    <location>
        <begin position="136"/>
        <end position="152"/>
    </location>
</feature>
<dbReference type="SUPFAM" id="SSF55073">
    <property type="entry name" value="Nucleotide cyclase"/>
    <property type="match status" value="1"/>
</dbReference>
<evidence type="ECO:0000313" key="4">
    <source>
        <dbReference type="EMBL" id="QUT06587.1"/>
    </source>
</evidence>
<dbReference type="NCBIfam" id="TIGR00254">
    <property type="entry name" value="GGDEF"/>
    <property type="match status" value="1"/>
</dbReference>
<dbReference type="PROSITE" id="PS50883">
    <property type="entry name" value="EAL"/>
    <property type="match status" value="1"/>
</dbReference>
<dbReference type="Pfam" id="PF00563">
    <property type="entry name" value="EAL"/>
    <property type="match status" value="1"/>
</dbReference>
<keyword evidence="5" id="KW-1185">Reference proteome</keyword>
<dbReference type="GO" id="GO:0003824">
    <property type="term" value="F:catalytic activity"/>
    <property type="evidence" value="ECO:0007669"/>
    <property type="project" value="UniProtKB-ARBA"/>
</dbReference>
<keyword evidence="1" id="KW-1133">Transmembrane helix</keyword>
<keyword evidence="1" id="KW-0472">Membrane</keyword>
<dbReference type="SMART" id="SM00267">
    <property type="entry name" value="GGDEF"/>
    <property type="match status" value="1"/>
</dbReference>
<dbReference type="RefSeq" id="WP_083277056.1">
    <property type="nucleotide sequence ID" value="NZ_CP073910.1"/>
</dbReference>
<feature type="domain" description="GGDEF" evidence="3">
    <location>
        <begin position="262"/>
        <end position="394"/>
    </location>
</feature>
<dbReference type="SMART" id="SM00052">
    <property type="entry name" value="EAL"/>
    <property type="match status" value="1"/>
</dbReference>
<dbReference type="InterPro" id="IPR052155">
    <property type="entry name" value="Biofilm_reg_signaling"/>
</dbReference>
<gene>
    <name evidence="4" type="ORF">KFK14_03780</name>
</gene>
<dbReference type="PANTHER" id="PTHR44757:SF2">
    <property type="entry name" value="BIOFILM ARCHITECTURE MAINTENANCE PROTEIN MBAA"/>
    <property type="match status" value="1"/>
</dbReference>